<comment type="similarity">
    <text evidence="1">Belongs to the acetyltransferase family. GNAT subfamily.</text>
</comment>
<evidence type="ECO:0000313" key="5">
    <source>
        <dbReference type="EMBL" id="RZI32618.1"/>
    </source>
</evidence>
<protein>
    <submittedName>
        <fullName evidence="5">GNAT family N-acetyltransferase</fullName>
    </submittedName>
</protein>
<reference evidence="5 6" key="1">
    <citation type="submission" date="2019-02" db="EMBL/GenBank/DDBJ databases">
        <title>Pseudomonas spp from wheat grain.</title>
        <authorList>
            <person name="Cho G.-S."/>
            <person name="Franz C.M.A.P."/>
        </authorList>
    </citation>
    <scope>NUCLEOTIDE SEQUENCE [LARGE SCALE GENOMIC DNA]</scope>
    <source>
        <strain evidence="5 6">133NRW</strain>
    </source>
</reference>
<keyword evidence="4" id="KW-0012">Acyltransferase</keyword>
<dbReference type="Proteomes" id="UP000293369">
    <property type="component" value="Unassembled WGS sequence"/>
</dbReference>
<dbReference type="RefSeq" id="WP_122462807.1">
    <property type="nucleotide sequence ID" value="NZ_SGFE01000009.1"/>
</dbReference>
<name>A0A4Q7D3U1_9PSED</name>
<organism evidence="5 6">
    <name type="scientific">Pseudomonas orientalis</name>
    <dbReference type="NCBI Taxonomy" id="76758"/>
    <lineage>
        <taxon>Bacteria</taxon>
        <taxon>Pseudomonadati</taxon>
        <taxon>Pseudomonadota</taxon>
        <taxon>Gammaproteobacteria</taxon>
        <taxon>Pseudomonadales</taxon>
        <taxon>Pseudomonadaceae</taxon>
        <taxon>Pseudomonas</taxon>
    </lineage>
</organism>
<accession>A0A4Q7D3U1</accession>
<dbReference type="SUPFAM" id="SSF55729">
    <property type="entry name" value="Acyl-CoA N-acyltransferases (Nat)"/>
    <property type="match status" value="1"/>
</dbReference>
<evidence type="ECO:0000256" key="1">
    <source>
        <dbReference type="ARBA" id="ARBA00009342"/>
    </source>
</evidence>
<dbReference type="PANTHER" id="PTHR36449:SF1">
    <property type="entry name" value="ACETYLTRANSFERASE"/>
    <property type="match status" value="1"/>
</dbReference>
<evidence type="ECO:0000256" key="2">
    <source>
        <dbReference type="ARBA" id="ARBA00022649"/>
    </source>
</evidence>
<dbReference type="PANTHER" id="PTHR36449">
    <property type="entry name" value="ACETYLTRANSFERASE-RELATED"/>
    <property type="match status" value="1"/>
</dbReference>
<comment type="caution">
    <text evidence="5">The sequence shown here is derived from an EMBL/GenBank/DDBJ whole genome shotgun (WGS) entry which is preliminary data.</text>
</comment>
<keyword evidence="3 5" id="KW-0808">Transferase</keyword>
<dbReference type="Gene3D" id="3.40.630.30">
    <property type="match status" value="1"/>
</dbReference>
<dbReference type="GO" id="GO:0016746">
    <property type="term" value="F:acyltransferase activity"/>
    <property type="evidence" value="ECO:0007669"/>
    <property type="project" value="UniProtKB-KW"/>
</dbReference>
<dbReference type="AlphaFoldDB" id="A0A4Q7D3U1"/>
<dbReference type="InterPro" id="IPR016181">
    <property type="entry name" value="Acyl_CoA_acyltransferase"/>
</dbReference>
<sequence>MDFITVDFDRSIDRSAFDCGPHPALNTYIAQHAGQDQKRNVSRTFMYVEDGALLGYYTLANASVALQELSDDQKKKMPRYPMPAVLLSRLAIDKGTQSKGLGQRLMSDFFRRVYTVSKQSGVAFVIVDAKDQDAADYYQRKLEFVPSTNNPLRLVLSTATFIQTLDARK</sequence>
<keyword evidence="2" id="KW-1277">Toxin-antitoxin system</keyword>
<evidence type="ECO:0000256" key="4">
    <source>
        <dbReference type="ARBA" id="ARBA00023315"/>
    </source>
</evidence>
<dbReference type="EMBL" id="SGFE01000009">
    <property type="protein sequence ID" value="RZI32618.1"/>
    <property type="molecule type" value="Genomic_DNA"/>
</dbReference>
<evidence type="ECO:0000256" key="3">
    <source>
        <dbReference type="ARBA" id="ARBA00022679"/>
    </source>
</evidence>
<gene>
    <name evidence="5" type="ORF">EUX57_06630</name>
</gene>
<evidence type="ECO:0000313" key="6">
    <source>
        <dbReference type="Proteomes" id="UP000293369"/>
    </source>
</evidence>
<proteinExistence type="inferred from homology"/>